<reference evidence="1" key="1">
    <citation type="submission" date="2023-07" db="EMBL/GenBank/DDBJ databases">
        <title>Chromosome-level Genome Assembly of Striped Snakehead (Channa striata).</title>
        <authorList>
            <person name="Liu H."/>
        </authorList>
    </citation>
    <scope>NUCLEOTIDE SEQUENCE</scope>
    <source>
        <strain evidence="1">Gz</strain>
        <tissue evidence="1">Muscle</tissue>
    </source>
</reference>
<name>A0AA88N055_CHASR</name>
<dbReference type="AlphaFoldDB" id="A0AA88N055"/>
<gene>
    <name evidence="1" type="ORF">Q5P01_010070</name>
</gene>
<evidence type="ECO:0000313" key="1">
    <source>
        <dbReference type="EMBL" id="KAK2847071.1"/>
    </source>
</evidence>
<evidence type="ECO:0000313" key="2">
    <source>
        <dbReference type="Proteomes" id="UP001187415"/>
    </source>
</evidence>
<dbReference type="Proteomes" id="UP001187415">
    <property type="component" value="Unassembled WGS sequence"/>
</dbReference>
<protein>
    <submittedName>
        <fullName evidence="1">Uncharacterized protein</fullName>
    </submittedName>
</protein>
<proteinExistence type="predicted"/>
<dbReference type="EMBL" id="JAUPFM010000007">
    <property type="protein sequence ID" value="KAK2847071.1"/>
    <property type="molecule type" value="Genomic_DNA"/>
</dbReference>
<organism evidence="1 2">
    <name type="scientific">Channa striata</name>
    <name type="common">Snakehead murrel</name>
    <name type="synonym">Ophicephalus striatus</name>
    <dbReference type="NCBI Taxonomy" id="64152"/>
    <lineage>
        <taxon>Eukaryota</taxon>
        <taxon>Metazoa</taxon>
        <taxon>Chordata</taxon>
        <taxon>Craniata</taxon>
        <taxon>Vertebrata</taxon>
        <taxon>Euteleostomi</taxon>
        <taxon>Actinopterygii</taxon>
        <taxon>Neopterygii</taxon>
        <taxon>Teleostei</taxon>
        <taxon>Neoteleostei</taxon>
        <taxon>Acanthomorphata</taxon>
        <taxon>Anabantaria</taxon>
        <taxon>Anabantiformes</taxon>
        <taxon>Channoidei</taxon>
        <taxon>Channidae</taxon>
        <taxon>Channa</taxon>
    </lineage>
</organism>
<sequence length="75" mass="8274">MTPAPTSFASIQAAQRLLPLLRHSCCITDPQRRAEKEGWHGECVEARDNQKTTSSTLHCSSQQMDETSALLQFGA</sequence>
<keyword evidence="2" id="KW-1185">Reference proteome</keyword>
<comment type="caution">
    <text evidence="1">The sequence shown here is derived from an EMBL/GenBank/DDBJ whole genome shotgun (WGS) entry which is preliminary data.</text>
</comment>
<accession>A0AA88N055</accession>